<sequence>MTTSPSLRRMFEVSGEEAWYLLGGVAHGRIVYEQRDGVAVRPACHVLEYGRLIVRTPAPGAALFGRVTVTYHCDHLHPGTGTGWAVTVGGLAEVITNPDEAAHCRRTLPGWVHGPHDTLLRIRPQAVTAFRFAPAAGASGTAGGTTRSAAS</sequence>
<dbReference type="Pfam" id="PF12900">
    <property type="entry name" value="Pyridox_ox_2"/>
    <property type="match status" value="1"/>
</dbReference>
<evidence type="ECO:0000313" key="2">
    <source>
        <dbReference type="Proteomes" id="UP001142374"/>
    </source>
</evidence>
<comment type="caution">
    <text evidence="1">The sequence shown here is derived from an EMBL/GenBank/DDBJ whole genome shotgun (WGS) entry which is preliminary data.</text>
</comment>
<dbReference type="InterPro" id="IPR012349">
    <property type="entry name" value="Split_barrel_FMN-bd"/>
</dbReference>
<gene>
    <name evidence="1" type="ORF">NQU55_36110</name>
</gene>
<dbReference type="Proteomes" id="UP001142374">
    <property type="component" value="Unassembled WGS sequence"/>
</dbReference>
<reference evidence="1" key="1">
    <citation type="submission" date="2022-06" db="EMBL/GenBank/DDBJ databases">
        <title>WGS of actinobacteria.</title>
        <authorList>
            <person name="Thawai C."/>
        </authorList>
    </citation>
    <scope>NUCLEOTIDE SEQUENCE</scope>
    <source>
        <strain evidence="1">AA8</strain>
    </source>
</reference>
<accession>A0A9X2LQI1</accession>
<dbReference type="EMBL" id="JANIID010000077">
    <property type="protein sequence ID" value="MCQ8775136.1"/>
    <property type="molecule type" value="Genomic_DNA"/>
</dbReference>
<dbReference type="RefSeq" id="WP_256791861.1">
    <property type="nucleotide sequence ID" value="NZ_JANIID010000077.1"/>
</dbReference>
<dbReference type="InterPro" id="IPR024747">
    <property type="entry name" value="Pyridox_Oxase-rel"/>
</dbReference>
<dbReference type="Gene3D" id="2.30.110.10">
    <property type="entry name" value="Electron Transport, Fmn-binding Protein, Chain A"/>
    <property type="match status" value="1"/>
</dbReference>
<organism evidence="1 2">
    <name type="scientific">Streptomyces telluris</name>
    <dbReference type="NCBI Taxonomy" id="2720021"/>
    <lineage>
        <taxon>Bacteria</taxon>
        <taxon>Bacillati</taxon>
        <taxon>Actinomycetota</taxon>
        <taxon>Actinomycetes</taxon>
        <taxon>Kitasatosporales</taxon>
        <taxon>Streptomycetaceae</taxon>
        <taxon>Streptomyces</taxon>
    </lineage>
</organism>
<protein>
    <submittedName>
        <fullName evidence="1">Pyridoxamine 5'-phosphate oxidase family protein</fullName>
    </submittedName>
</protein>
<proteinExistence type="predicted"/>
<keyword evidence="2" id="KW-1185">Reference proteome</keyword>
<evidence type="ECO:0000313" key="1">
    <source>
        <dbReference type="EMBL" id="MCQ8775136.1"/>
    </source>
</evidence>
<dbReference type="AlphaFoldDB" id="A0A9X2LQI1"/>
<name>A0A9X2LQI1_9ACTN</name>
<dbReference type="SUPFAM" id="SSF50475">
    <property type="entry name" value="FMN-binding split barrel"/>
    <property type="match status" value="1"/>
</dbReference>